<reference evidence="2" key="1">
    <citation type="submission" date="2021-01" db="EMBL/GenBank/DDBJ databases">
        <title>Whole genome shotgun sequence of Planotetraspora silvatica NBRC 100141.</title>
        <authorList>
            <person name="Komaki H."/>
            <person name="Tamura T."/>
        </authorList>
    </citation>
    <scope>NUCLEOTIDE SEQUENCE</scope>
    <source>
        <strain evidence="2">NBRC 100141</strain>
    </source>
</reference>
<organism evidence="2 3">
    <name type="scientific">Planotetraspora silvatica</name>
    <dbReference type="NCBI Taxonomy" id="234614"/>
    <lineage>
        <taxon>Bacteria</taxon>
        <taxon>Bacillati</taxon>
        <taxon>Actinomycetota</taxon>
        <taxon>Actinomycetes</taxon>
        <taxon>Streptosporangiales</taxon>
        <taxon>Streptosporangiaceae</taxon>
        <taxon>Planotetraspora</taxon>
    </lineage>
</organism>
<dbReference type="Proteomes" id="UP000644610">
    <property type="component" value="Unassembled WGS sequence"/>
</dbReference>
<feature type="region of interest" description="Disordered" evidence="1">
    <location>
        <begin position="262"/>
        <end position="294"/>
    </location>
</feature>
<protein>
    <submittedName>
        <fullName evidence="2">Uncharacterized protein</fullName>
    </submittedName>
</protein>
<feature type="compositionally biased region" description="Basic and acidic residues" evidence="1">
    <location>
        <begin position="263"/>
        <end position="294"/>
    </location>
</feature>
<comment type="caution">
    <text evidence="2">The sequence shown here is derived from an EMBL/GenBank/DDBJ whole genome shotgun (WGS) entry which is preliminary data.</text>
</comment>
<evidence type="ECO:0000313" key="2">
    <source>
        <dbReference type="EMBL" id="GII48077.1"/>
    </source>
</evidence>
<dbReference type="AlphaFoldDB" id="A0A8J3UN42"/>
<feature type="compositionally biased region" description="Basic and acidic residues" evidence="1">
    <location>
        <begin position="189"/>
        <end position="220"/>
    </location>
</feature>
<sequence length="311" mass="33245">MDLDAAADRLYGLAPGEFVAARDALAKEAKTAGDAALARQISALRRPTVVGWAVNQASRRHPEELDEFLDVGARLREAWRRQDAEALAALTQERSAATARVARLIRQDAEADGQPLSGTAGTEVEQTLDAAVVDETASAQVRQGRLIRGLSYSGFAPAPVVRPVRAHPAETGAGAGALPSGRRAGVPSSERRKGDGSTAKERAAREKAERERKEREKAASDARNAAAEAGEGHSSWEAELSEAVGEHDRLADRVAELSGELAAAKDRQAAARHRLDVARREEDRARRAAESARLRADRAEAALRDLPPAED</sequence>
<evidence type="ECO:0000313" key="3">
    <source>
        <dbReference type="Proteomes" id="UP000644610"/>
    </source>
</evidence>
<accession>A0A8J3UN42</accession>
<evidence type="ECO:0000256" key="1">
    <source>
        <dbReference type="SAM" id="MobiDB-lite"/>
    </source>
</evidence>
<name>A0A8J3UN42_9ACTN</name>
<proteinExistence type="predicted"/>
<keyword evidence="3" id="KW-1185">Reference proteome</keyword>
<dbReference type="EMBL" id="BOOQ01000028">
    <property type="protein sequence ID" value="GII48077.1"/>
    <property type="molecule type" value="Genomic_DNA"/>
</dbReference>
<gene>
    <name evidence="2" type="ORF">Psi02_45010</name>
</gene>
<dbReference type="RefSeq" id="WP_203977138.1">
    <property type="nucleotide sequence ID" value="NZ_BAAAKY010000040.1"/>
</dbReference>
<feature type="region of interest" description="Disordered" evidence="1">
    <location>
        <begin position="170"/>
        <end position="244"/>
    </location>
</feature>